<feature type="domain" description="Dof-type" evidence="11">
    <location>
        <begin position="60"/>
        <end position="114"/>
    </location>
</feature>
<feature type="compositionally biased region" description="Polar residues" evidence="10">
    <location>
        <begin position="118"/>
        <end position="128"/>
    </location>
</feature>
<keyword evidence="2 8" id="KW-0863">Zinc-finger</keyword>
<dbReference type="AlphaFoldDB" id="A0A392Q826"/>
<keyword evidence="4 9" id="KW-0805">Transcription regulation</keyword>
<dbReference type="GO" id="GO:0008270">
    <property type="term" value="F:zinc ion binding"/>
    <property type="evidence" value="ECO:0007669"/>
    <property type="project" value="UniProtKB-KW"/>
</dbReference>
<evidence type="ECO:0000256" key="2">
    <source>
        <dbReference type="ARBA" id="ARBA00022771"/>
    </source>
</evidence>
<proteinExistence type="predicted"/>
<feature type="non-terminal residue" evidence="12">
    <location>
        <position position="172"/>
    </location>
</feature>
<dbReference type="InterPro" id="IPR003851">
    <property type="entry name" value="Znf_Dof"/>
</dbReference>
<evidence type="ECO:0000256" key="3">
    <source>
        <dbReference type="ARBA" id="ARBA00022833"/>
    </source>
</evidence>
<protein>
    <recommendedName>
        <fullName evidence="9">Dof zinc finger protein</fullName>
    </recommendedName>
</protein>
<keyword evidence="5 8" id="KW-0238">DNA-binding</keyword>
<feature type="region of interest" description="Disordered" evidence="10">
    <location>
        <begin position="104"/>
        <end position="156"/>
    </location>
</feature>
<dbReference type="Proteomes" id="UP000265520">
    <property type="component" value="Unassembled WGS sequence"/>
</dbReference>
<evidence type="ECO:0000256" key="5">
    <source>
        <dbReference type="ARBA" id="ARBA00023125"/>
    </source>
</evidence>
<evidence type="ECO:0000313" key="12">
    <source>
        <dbReference type="EMBL" id="MCI19880.1"/>
    </source>
</evidence>
<evidence type="ECO:0000256" key="8">
    <source>
        <dbReference type="PROSITE-ProRule" id="PRU00071"/>
    </source>
</evidence>
<dbReference type="PANTHER" id="PTHR31992:SF357">
    <property type="entry name" value="DOF ZINC FINGER PROTEIN"/>
    <property type="match status" value="1"/>
</dbReference>
<dbReference type="EMBL" id="LXQA010117040">
    <property type="protein sequence ID" value="MCI19880.1"/>
    <property type="molecule type" value="Genomic_DNA"/>
</dbReference>
<keyword evidence="3 9" id="KW-0862">Zinc</keyword>
<dbReference type="GO" id="GO:0003677">
    <property type="term" value="F:DNA binding"/>
    <property type="evidence" value="ECO:0007669"/>
    <property type="project" value="UniProtKB-UniRule"/>
</dbReference>
<evidence type="ECO:0000256" key="4">
    <source>
        <dbReference type="ARBA" id="ARBA00023015"/>
    </source>
</evidence>
<evidence type="ECO:0000313" key="13">
    <source>
        <dbReference type="Proteomes" id="UP000265520"/>
    </source>
</evidence>
<evidence type="ECO:0000256" key="1">
    <source>
        <dbReference type="ARBA" id="ARBA00022723"/>
    </source>
</evidence>
<dbReference type="GO" id="GO:0005634">
    <property type="term" value="C:nucleus"/>
    <property type="evidence" value="ECO:0007669"/>
    <property type="project" value="UniProtKB-SubCell"/>
</dbReference>
<evidence type="ECO:0000256" key="9">
    <source>
        <dbReference type="RuleBase" id="RU369094"/>
    </source>
</evidence>
<sequence length="172" mass="18277">QAGIGIGTQNSSLPLQQPSASTVTVTVAADGSYQGSIRQRSMTDQAKMSKIHQNDVAATQKCPRCESTNTKFCYYNNYNLSQPRHFCKTCRRYWTRGGALRNVPVGGGCRRNNKRSKGNSISKSTSKPNRNDHRLVGTGGGGGGSSSASANSSSNNGCTNSNVNVGISHFPT</sequence>
<dbReference type="PROSITE" id="PS01361">
    <property type="entry name" value="ZF_DOF_1"/>
    <property type="match status" value="1"/>
</dbReference>
<evidence type="ECO:0000256" key="6">
    <source>
        <dbReference type="ARBA" id="ARBA00023163"/>
    </source>
</evidence>
<evidence type="ECO:0000256" key="7">
    <source>
        <dbReference type="ARBA" id="ARBA00023242"/>
    </source>
</evidence>
<keyword evidence="7 8" id="KW-0539">Nucleus</keyword>
<reference evidence="12 13" key="1">
    <citation type="journal article" date="2018" name="Front. Plant Sci.">
        <title>Red Clover (Trifolium pratense) and Zigzag Clover (T. medium) - A Picture of Genomic Similarities and Differences.</title>
        <authorList>
            <person name="Dluhosova J."/>
            <person name="Istvanek J."/>
            <person name="Nedelnik J."/>
            <person name="Repkova J."/>
        </authorList>
    </citation>
    <scope>NUCLEOTIDE SEQUENCE [LARGE SCALE GENOMIC DNA]</scope>
    <source>
        <strain evidence="13">cv. 10/8</strain>
        <tissue evidence="12">Leaf</tissue>
    </source>
</reference>
<organism evidence="12 13">
    <name type="scientific">Trifolium medium</name>
    <dbReference type="NCBI Taxonomy" id="97028"/>
    <lineage>
        <taxon>Eukaryota</taxon>
        <taxon>Viridiplantae</taxon>
        <taxon>Streptophyta</taxon>
        <taxon>Embryophyta</taxon>
        <taxon>Tracheophyta</taxon>
        <taxon>Spermatophyta</taxon>
        <taxon>Magnoliopsida</taxon>
        <taxon>eudicotyledons</taxon>
        <taxon>Gunneridae</taxon>
        <taxon>Pentapetalae</taxon>
        <taxon>rosids</taxon>
        <taxon>fabids</taxon>
        <taxon>Fabales</taxon>
        <taxon>Fabaceae</taxon>
        <taxon>Papilionoideae</taxon>
        <taxon>50 kb inversion clade</taxon>
        <taxon>NPAAA clade</taxon>
        <taxon>Hologalegina</taxon>
        <taxon>IRL clade</taxon>
        <taxon>Trifolieae</taxon>
        <taxon>Trifolium</taxon>
    </lineage>
</organism>
<comment type="caution">
    <text evidence="12">The sequence shown here is derived from an EMBL/GenBank/DDBJ whole genome shotgun (WGS) entry which is preliminary data.</text>
</comment>
<dbReference type="InterPro" id="IPR045174">
    <property type="entry name" value="Dof"/>
</dbReference>
<evidence type="ECO:0000259" key="11">
    <source>
        <dbReference type="PROSITE" id="PS50884"/>
    </source>
</evidence>
<comment type="subcellular location">
    <subcellularLocation>
        <location evidence="8 9">Nucleus</location>
    </subcellularLocation>
</comment>
<name>A0A392Q826_9FABA</name>
<keyword evidence="13" id="KW-1185">Reference proteome</keyword>
<feature type="non-terminal residue" evidence="12">
    <location>
        <position position="1"/>
    </location>
</feature>
<keyword evidence="1 9" id="KW-0479">Metal-binding</keyword>
<feature type="compositionally biased region" description="Low complexity" evidence="10">
    <location>
        <begin position="146"/>
        <end position="156"/>
    </location>
</feature>
<dbReference type="GO" id="GO:0003700">
    <property type="term" value="F:DNA-binding transcription factor activity"/>
    <property type="evidence" value="ECO:0007669"/>
    <property type="project" value="UniProtKB-UniRule"/>
</dbReference>
<dbReference type="Pfam" id="PF02701">
    <property type="entry name" value="Zn_ribbon_Dof"/>
    <property type="match status" value="1"/>
</dbReference>
<dbReference type="PROSITE" id="PS50884">
    <property type="entry name" value="ZF_DOF_2"/>
    <property type="match status" value="1"/>
</dbReference>
<dbReference type="PANTHER" id="PTHR31992">
    <property type="entry name" value="DOF ZINC FINGER PROTEIN DOF1.4-RELATED"/>
    <property type="match status" value="1"/>
</dbReference>
<accession>A0A392Q826</accession>
<keyword evidence="6 9" id="KW-0804">Transcription</keyword>
<comment type="function">
    <text evidence="9">Transcription factor that binds specifically to a 5'-AA[AG]G-3' consensus core sequence.</text>
</comment>
<evidence type="ECO:0000256" key="10">
    <source>
        <dbReference type="SAM" id="MobiDB-lite"/>
    </source>
</evidence>